<organism evidence="1">
    <name type="scientific">freshwater metagenome</name>
    <dbReference type="NCBI Taxonomy" id="449393"/>
    <lineage>
        <taxon>unclassified sequences</taxon>
        <taxon>metagenomes</taxon>
        <taxon>ecological metagenomes</taxon>
    </lineage>
</organism>
<sequence>MTATTPRTTPIEIVRAEIDTIVNERLALRQSGATANDLDRNRKQLADAQRRLSELLSMRHPLQLVD</sequence>
<gene>
    <name evidence="1" type="ORF">UFOPK2399_01308</name>
</gene>
<evidence type="ECO:0000313" key="1">
    <source>
        <dbReference type="EMBL" id="CAB4700397.1"/>
    </source>
</evidence>
<protein>
    <submittedName>
        <fullName evidence="1">Unannotated protein</fullName>
    </submittedName>
</protein>
<dbReference type="AlphaFoldDB" id="A0A6J6PNL9"/>
<proteinExistence type="predicted"/>
<name>A0A6J6PNL9_9ZZZZ</name>
<accession>A0A6J6PNL9</accession>
<reference evidence="1" key="1">
    <citation type="submission" date="2020-05" db="EMBL/GenBank/DDBJ databases">
        <authorList>
            <person name="Chiriac C."/>
            <person name="Salcher M."/>
            <person name="Ghai R."/>
            <person name="Kavagutti S V."/>
        </authorList>
    </citation>
    <scope>NUCLEOTIDE SEQUENCE</scope>
</reference>
<dbReference type="EMBL" id="CAEZXP010000004">
    <property type="protein sequence ID" value="CAB4700397.1"/>
    <property type="molecule type" value="Genomic_DNA"/>
</dbReference>